<protein>
    <submittedName>
        <fullName evidence="1">Uncharacterized protein</fullName>
    </submittedName>
</protein>
<dbReference type="AlphaFoldDB" id="A0A7M2WRZ3"/>
<evidence type="ECO:0000313" key="1">
    <source>
        <dbReference type="EMBL" id="QOV88044.1"/>
    </source>
</evidence>
<evidence type="ECO:0000313" key="2">
    <source>
        <dbReference type="Proteomes" id="UP000593765"/>
    </source>
</evidence>
<sequence length="141" mass="15262">MAIETAKPLVFPVPFPDVPMWLFAFDLLPEAAAKKLGPPMLTDWIDGLGNADFWAFEFPCGLQVAFEFLHTATFGRVVADSPEIDHVLRHIPFSGGIKGDITLFRDHPPPFGGRHARKASGCHSHAAPSLSAVANVSRAGM</sequence>
<keyword evidence="2" id="KW-1185">Reference proteome</keyword>
<name>A0A7M2WRZ3_9BACT</name>
<reference evidence="1 2" key="1">
    <citation type="submission" date="2020-10" db="EMBL/GenBank/DDBJ databases">
        <title>Wide distribution of Phycisphaera-like planctomycetes from WD2101 soil group in peatlands and genome analysis of the first cultivated representative.</title>
        <authorList>
            <person name="Dedysh S.N."/>
            <person name="Beletsky A.V."/>
            <person name="Ivanova A."/>
            <person name="Kulichevskaya I.S."/>
            <person name="Suzina N.E."/>
            <person name="Philippov D.A."/>
            <person name="Rakitin A.L."/>
            <person name="Mardanov A.V."/>
            <person name="Ravin N.V."/>
        </authorList>
    </citation>
    <scope>NUCLEOTIDE SEQUENCE [LARGE SCALE GENOMIC DNA]</scope>
    <source>
        <strain evidence="1 2">M1803</strain>
    </source>
</reference>
<gene>
    <name evidence="1" type="ORF">IPV69_17465</name>
</gene>
<proteinExistence type="predicted"/>
<dbReference type="KEGG" id="hbs:IPV69_17465"/>
<dbReference type="Proteomes" id="UP000593765">
    <property type="component" value="Chromosome"/>
</dbReference>
<organism evidence="1 2">
    <name type="scientific">Humisphaera borealis</name>
    <dbReference type="NCBI Taxonomy" id="2807512"/>
    <lineage>
        <taxon>Bacteria</taxon>
        <taxon>Pseudomonadati</taxon>
        <taxon>Planctomycetota</taxon>
        <taxon>Phycisphaerae</taxon>
        <taxon>Tepidisphaerales</taxon>
        <taxon>Tepidisphaeraceae</taxon>
        <taxon>Humisphaera</taxon>
    </lineage>
</organism>
<accession>A0A7M2WRZ3</accession>
<dbReference type="EMBL" id="CP063458">
    <property type="protein sequence ID" value="QOV88044.1"/>
    <property type="molecule type" value="Genomic_DNA"/>
</dbReference>
<dbReference type="RefSeq" id="WP_206291007.1">
    <property type="nucleotide sequence ID" value="NZ_CP063458.1"/>
</dbReference>